<evidence type="ECO:0000313" key="1">
    <source>
        <dbReference type="EMBL" id="RRT40385.1"/>
    </source>
</evidence>
<dbReference type="Proteomes" id="UP000287651">
    <property type="component" value="Unassembled WGS sequence"/>
</dbReference>
<organism evidence="1 2">
    <name type="scientific">Ensete ventricosum</name>
    <name type="common">Abyssinian banana</name>
    <name type="synonym">Musa ensete</name>
    <dbReference type="NCBI Taxonomy" id="4639"/>
    <lineage>
        <taxon>Eukaryota</taxon>
        <taxon>Viridiplantae</taxon>
        <taxon>Streptophyta</taxon>
        <taxon>Embryophyta</taxon>
        <taxon>Tracheophyta</taxon>
        <taxon>Spermatophyta</taxon>
        <taxon>Magnoliopsida</taxon>
        <taxon>Liliopsida</taxon>
        <taxon>Zingiberales</taxon>
        <taxon>Musaceae</taxon>
        <taxon>Ensete</taxon>
    </lineage>
</organism>
<name>A0A426XLR9_ENSVE</name>
<dbReference type="EMBL" id="AMZH03019418">
    <property type="protein sequence ID" value="RRT40385.1"/>
    <property type="molecule type" value="Genomic_DNA"/>
</dbReference>
<evidence type="ECO:0000313" key="2">
    <source>
        <dbReference type="Proteomes" id="UP000287651"/>
    </source>
</evidence>
<sequence>MVHYRPKSLTSAYKTYLYLQAKIGHKANQTRAAKPTASPLLAVQVREKVIVLSFDDEKRRKSLYYGSDTMFEI</sequence>
<comment type="caution">
    <text evidence="1">The sequence shown here is derived from an EMBL/GenBank/DDBJ whole genome shotgun (WGS) entry which is preliminary data.</text>
</comment>
<protein>
    <submittedName>
        <fullName evidence="1">Uncharacterized protein</fullName>
    </submittedName>
</protein>
<gene>
    <name evidence="1" type="ORF">B296_00043127</name>
</gene>
<accession>A0A426XLR9</accession>
<proteinExistence type="predicted"/>
<dbReference type="AlphaFoldDB" id="A0A426XLR9"/>
<reference evidence="1 2" key="1">
    <citation type="journal article" date="2014" name="Agronomy (Basel)">
        <title>A Draft Genome Sequence for Ensete ventricosum, the Drought-Tolerant Tree Against Hunger.</title>
        <authorList>
            <person name="Harrison J."/>
            <person name="Moore K.A."/>
            <person name="Paszkiewicz K."/>
            <person name="Jones T."/>
            <person name="Grant M."/>
            <person name="Ambacheew D."/>
            <person name="Muzemil S."/>
            <person name="Studholme D.J."/>
        </authorList>
    </citation>
    <scope>NUCLEOTIDE SEQUENCE [LARGE SCALE GENOMIC DNA]</scope>
</reference>